<gene>
    <name evidence="2" type="ORF">B0A71_20585</name>
    <name evidence="1" type="ORF">BHE19_17870</name>
</gene>
<proteinExistence type="predicted"/>
<evidence type="ECO:0000313" key="3">
    <source>
        <dbReference type="Proteomes" id="UP000180252"/>
    </source>
</evidence>
<dbReference type="EMBL" id="MIKE01000027">
    <property type="protein sequence ID" value="OHT43646.1"/>
    <property type="molecule type" value="Genomic_DNA"/>
</dbReference>
<comment type="caution">
    <text evidence="1">The sequence shown here is derived from an EMBL/GenBank/DDBJ whole genome shotgun (WGS) entry which is preliminary data.</text>
</comment>
<dbReference type="AlphaFoldDB" id="A0A1S1J3A0"/>
<organism evidence="1 3">
    <name type="scientific">Flavobacterium tructae</name>
    <dbReference type="NCBI Taxonomy" id="1114873"/>
    <lineage>
        <taxon>Bacteria</taxon>
        <taxon>Pseudomonadati</taxon>
        <taxon>Bacteroidota</taxon>
        <taxon>Flavobacteriia</taxon>
        <taxon>Flavobacteriales</taxon>
        <taxon>Flavobacteriaceae</taxon>
        <taxon>Flavobacterium</taxon>
    </lineage>
</organism>
<evidence type="ECO:0000313" key="4">
    <source>
        <dbReference type="Proteomes" id="UP000198319"/>
    </source>
</evidence>
<dbReference type="RefSeq" id="WP_070908592.1">
    <property type="nucleotide sequence ID" value="NZ_MIKE01000027.1"/>
</dbReference>
<evidence type="ECO:0000313" key="2">
    <source>
        <dbReference type="EMBL" id="OXB15538.1"/>
    </source>
</evidence>
<dbReference type="Proteomes" id="UP000198319">
    <property type="component" value="Unassembled WGS sequence"/>
</dbReference>
<dbReference type="SUPFAM" id="SSF52980">
    <property type="entry name" value="Restriction endonuclease-like"/>
    <property type="match status" value="1"/>
</dbReference>
<dbReference type="EMBL" id="MUHG01000033">
    <property type="protein sequence ID" value="OXB15538.1"/>
    <property type="molecule type" value="Genomic_DNA"/>
</dbReference>
<reference evidence="2 4" key="3">
    <citation type="submission" date="2016-11" db="EMBL/GenBank/DDBJ databases">
        <title>Whole genomes of Flavobacteriaceae.</title>
        <authorList>
            <person name="Stine C."/>
            <person name="Li C."/>
            <person name="Tadesse D."/>
        </authorList>
    </citation>
    <scope>NUCLEOTIDE SEQUENCE [LARGE SCALE GENOMIC DNA]</scope>
    <source>
        <strain evidence="2 4">ATCC BAA-2541</strain>
    </source>
</reference>
<sequence length="349" mass="39834">MNKTRETLSKGYQMEELLRNYFLKSGYYVLRGVPFVYEGFDVTDIDLWLYSRTSSVSREVTIVDSKNKKTPQAIERIFWVQGLRIATKATSAIVATTERRPEVKDFGRELGIVVLDGQFLQKLFTSESGKSDRISDEDFEGKINEYALNKLDGNWKGRVKHSKSLLATSLSFDSCNEWLMHAKFFAEQSITKENQRETALRCLYLICSFIAIGLDYCMKEISFQEPSERSKLIKEGFTYGSKGNIGIKKILNVAMGLVEEHTKDGSVIARQVKSNVEKQLATLNTSTLGEYFAKNEVARTLFIVAREFEQIAMAKEFKGHTDASVELRSMLFCLVDFWGFDRSNFSAKQ</sequence>
<name>A0A1S1J3A0_9FLAO</name>
<evidence type="ECO:0000313" key="1">
    <source>
        <dbReference type="EMBL" id="OHT43646.1"/>
    </source>
</evidence>
<dbReference type="Proteomes" id="UP000180252">
    <property type="component" value="Unassembled WGS sequence"/>
</dbReference>
<accession>A0A1S1J3A0</accession>
<protein>
    <submittedName>
        <fullName evidence="1">Uncharacterized protein</fullName>
    </submittedName>
</protein>
<dbReference type="OrthoDB" id="1437692at2"/>
<reference evidence="1" key="2">
    <citation type="submission" date="2016-09" db="EMBL/GenBank/DDBJ databases">
        <authorList>
            <person name="Capua I."/>
            <person name="De Benedictis P."/>
            <person name="Joannis T."/>
            <person name="Lombin L.H."/>
            <person name="Cattoli G."/>
        </authorList>
    </citation>
    <scope>NUCLEOTIDE SEQUENCE [LARGE SCALE GENOMIC DNA]</scope>
    <source>
        <strain evidence="1">MSU</strain>
    </source>
</reference>
<reference evidence="3" key="1">
    <citation type="submission" date="2016-09" db="EMBL/GenBank/DDBJ databases">
        <authorList>
            <person name="Chen S."/>
            <person name="Walker E."/>
        </authorList>
    </citation>
    <scope>NUCLEOTIDE SEQUENCE [LARGE SCALE GENOMIC DNA]</scope>
    <source>
        <strain evidence="3">MSU</strain>
    </source>
</reference>
<dbReference type="InterPro" id="IPR011335">
    <property type="entry name" value="Restrct_endonuc-II-like"/>
</dbReference>
<dbReference type="STRING" id="1278819.BHE19_17870"/>
<keyword evidence="4" id="KW-1185">Reference proteome</keyword>